<organism evidence="2 3">
    <name type="scientific">Linnemannia exigua</name>
    <dbReference type="NCBI Taxonomy" id="604196"/>
    <lineage>
        <taxon>Eukaryota</taxon>
        <taxon>Fungi</taxon>
        <taxon>Fungi incertae sedis</taxon>
        <taxon>Mucoromycota</taxon>
        <taxon>Mortierellomycotina</taxon>
        <taxon>Mortierellomycetes</taxon>
        <taxon>Mortierellales</taxon>
        <taxon>Mortierellaceae</taxon>
        <taxon>Linnemannia</taxon>
    </lineage>
</organism>
<evidence type="ECO:0000313" key="2">
    <source>
        <dbReference type="EMBL" id="KAG0261924.1"/>
    </source>
</evidence>
<feature type="non-terminal residue" evidence="2">
    <location>
        <position position="160"/>
    </location>
</feature>
<accession>A0AAD4D3U4</accession>
<keyword evidence="3" id="KW-1185">Reference proteome</keyword>
<reference evidence="2" key="1">
    <citation type="journal article" date="2020" name="Fungal Divers.">
        <title>Resolving the Mortierellaceae phylogeny through synthesis of multi-gene phylogenetics and phylogenomics.</title>
        <authorList>
            <person name="Vandepol N."/>
            <person name="Liber J."/>
            <person name="Desiro A."/>
            <person name="Na H."/>
            <person name="Kennedy M."/>
            <person name="Barry K."/>
            <person name="Grigoriev I.V."/>
            <person name="Miller A.N."/>
            <person name="O'Donnell K."/>
            <person name="Stajich J.E."/>
            <person name="Bonito G."/>
        </authorList>
    </citation>
    <scope>NUCLEOTIDE SEQUENCE</scope>
    <source>
        <strain evidence="2">NRRL 28262</strain>
    </source>
</reference>
<comment type="caution">
    <text evidence="2">The sequence shown here is derived from an EMBL/GenBank/DDBJ whole genome shotgun (WGS) entry which is preliminary data.</text>
</comment>
<name>A0AAD4D3U4_9FUNG</name>
<feature type="region of interest" description="Disordered" evidence="1">
    <location>
        <begin position="125"/>
        <end position="160"/>
    </location>
</feature>
<gene>
    <name evidence="2" type="ORF">BGZ95_004138</name>
</gene>
<dbReference type="Proteomes" id="UP001194580">
    <property type="component" value="Unassembled WGS sequence"/>
</dbReference>
<dbReference type="EMBL" id="JAAAIL010002000">
    <property type="protein sequence ID" value="KAG0261924.1"/>
    <property type="molecule type" value="Genomic_DNA"/>
</dbReference>
<evidence type="ECO:0000313" key="3">
    <source>
        <dbReference type="Proteomes" id="UP001194580"/>
    </source>
</evidence>
<protein>
    <submittedName>
        <fullName evidence="2">Uncharacterized protein</fullName>
    </submittedName>
</protein>
<feature type="region of interest" description="Disordered" evidence="1">
    <location>
        <begin position="41"/>
        <end position="113"/>
    </location>
</feature>
<evidence type="ECO:0000256" key="1">
    <source>
        <dbReference type="SAM" id="MobiDB-lite"/>
    </source>
</evidence>
<dbReference type="AlphaFoldDB" id="A0AAD4D3U4"/>
<proteinExistence type="predicted"/>
<feature type="compositionally biased region" description="Low complexity" evidence="1">
    <location>
        <begin position="100"/>
        <end position="113"/>
    </location>
</feature>
<feature type="compositionally biased region" description="Polar residues" evidence="1">
    <location>
        <begin position="133"/>
        <end position="148"/>
    </location>
</feature>
<sequence length="160" mass="17550">MEVKDARIISEPAQMTRTIQKDIFPTVKLYKKGGIRAQLDVAYGKSSKTHSPPSPRASPEPKRHHQLSGSGTDSDHDSQEDATTPDVQDVEDLARALTRSLSTSDDTPTTPGLSVEQLVTLKQQEWQPHGIQPFNSPWASKKPSTQATVDRLRPTPKASA</sequence>